<dbReference type="UniPathway" id="UPA00109">
    <property type="reaction ID" value="UER00189"/>
</dbReference>
<dbReference type="NCBIfam" id="TIGR00419">
    <property type="entry name" value="tim"/>
    <property type="match status" value="1"/>
</dbReference>
<dbReference type="UniPathway" id="UPA00138"/>
<evidence type="ECO:0000256" key="2">
    <source>
        <dbReference type="ARBA" id="ARBA00011738"/>
    </source>
</evidence>
<reference evidence="5 6" key="1">
    <citation type="journal article" date="2018" name="Mol. Biol. Evol.">
        <title>Analysis of the draft genome of the red seaweed Gracilariopsis chorda provides insights into genome size evolution in Rhodophyta.</title>
        <authorList>
            <person name="Lee J."/>
            <person name="Yang E.C."/>
            <person name="Graf L."/>
            <person name="Yang J.H."/>
            <person name="Qiu H."/>
            <person name="Zel Zion U."/>
            <person name="Chan C.X."/>
            <person name="Stephens T.G."/>
            <person name="Weber A.P.M."/>
            <person name="Boo G.H."/>
            <person name="Boo S.M."/>
            <person name="Kim K.M."/>
            <person name="Shin Y."/>
            <person name="Jung M."/>
            <person name="Lee S.J."/>
            <person name="Yim H.S."/>
            <person name="Lee J.H."/>
            <person name="Bhattacharya D."/>
            <person name="Yoon H.S."/>
        </authorList>
    </citation>
    <scope>NUCLEOTIDE SEQUENCE [LARGE SCALE GENOMIC DNA]</scope>
    <source>
        <strain evidence="5 6">SKKU-2015</strain>
        <tissue evidence="5">Whole body</tissue>
    </source>
</reference>
<comment type="pathway">
    <text evidence="4">Carbohydrate biosynthesis; gluconeogenesis.</text>
</comment>
<accession>A0A2V3IXX7</accession>
<dbReference type="GO" id="GO:0019563">
    <property type="term" value="P:glycerol catabolic process"/>
    <property type="evidence" value="ECO:0007669"/>
    <property type="project" value="TreeGrafter"/>
</dbReference>
<name>A0A2V3IXX7_9FLOR</name>
<dbReference type="PANTHER" id="PTHR21139">
    <property type="entry name" value="TRIOSEPHOSPHATE ISOMERASE"/>
    <property type="match status" value="1"/>
</dbReference>
<dbReference type="GO" id="GO:0006096">
    <property type="term" value="P:glycolytic process"/>
    <property type="evidence" value="ECO:0007669"/>
    <property type="project" value="UniProtKB-UniPathway"/>
</dbReference>
<comment type="subunit">
    <text evidence="2">Homodimer.</text>
</comment>
<dbReference type="CDD" id="cd00311">
    <property type="entry name" value="TIM"/>
    <property type="match status" value="1"/>
</dbReference>
<keyword evidence="4" id="KW-0324">Glycolysis</keyword>
<keyword evidence="3 4" id="KW-0413">Isomerase</keyword>
<dbReference type="Proteomes" id="UP000247409">
    <property type="component" value="Unassembled WGS sequence"/>
</dbReference>
<dbReference type="InterPro" id="IPR000652">
    <property type="entry name" value="Triosephosphate_isomerase"/>
</dbReference>
<proteinExistence type="inferred from homology"/>
<dbReference type="InterPro" id="IPR035990">
    <property type="entry name" value="TIM_sf"/>
</dbReference>
<dbReference type="GO" id="GO:0004807">
    <property type="term" value="F:triose-phosphate isomerase activity"/>
    <property type="evidence" value="ECO:0007669"/>
    <property type="project" value="UniProtKB-EC"/>
</dbReference>
<protein>
    <recommendedName>
        <fullName evidence="4">Triosephosphate isomerase</fullName>
        <ecNumber evidence="4">5.3.1.1</ecNumber>
    </recommendedName>
</protein>
<dbReference type="GO" id="GO:0006094">
    <property type="term" value="P:gluconeogenesis"/>
    <property type="evidence" value="ECO:0007669"/>
    <property type="project" value="UniProtKB-UniPathway"/>
</dbReference>
<dbReference type="Gene3D" id="3.20.20.70">
    <property type="entry name" value="Aldolase class I"/>
    <property type="match status" value="1"/>
</dbReference>
<dbReference type="OrthoDB" id="6715177at2759"/>
<evidence type="ECO:0000256" key="1">
    <source>
        <dbReference type="ARBA" id="ARBA00007422"/>
    </source>
</evidence>
<comment type="pathway">
    <text evidence="4">Carbohydrate degradation; glycolysis; D-glyceraldehyde 3-phosphate from glycerone phosphate: step 1/1.</text>
</comment>
<dbReference type="EC" id="5.3.1.1" evidence="4"/>
<keyword evidence="6" id="KW-1185">Reference proteome</keyword>
<evidence type="ECO:0000313" key="5">
    <source>
        <dbReference type="EMBL" id="PXF47004.1"/>
    </source>
</evidence>
<dbReference type="PANTHER" id="PTHR21139:SF2">
    <property type="entry name" value="TRIOSEPHOSPHATE ISOMERASE"/>
    <property type="match status" value="1"/>
</dbReference>
<organism evidence="5 6">
    <name type="scientific">Gracilariopsis chorda</name>
    <dbReference type="NCBI Taxonomy" id="448386"/>
    <lineage>
        <taxon>Eukaryota</taxon>
        <taxon>Rhodophyta</taxon>
        <taxon>Florideophyceae</taxon>
        <taxon>Rhodymeniophycidae</taxon>
        <taxon>Gracilariales</taxon>
        <taxon>Gracilariaceae</taxon>
        <taxon>Gracilariopsis</taxon>
    </lineage>
</organism>
<dbReference type="HAMAP" id="MF_00147_B">
    <property type="entry name" value="TIM_B"/>
    <property type="match status" value="1"/>
</dbReference>
<dbReference type="InterPro" id="IPR013785">
    <property type="entry name" value="Aldolase_TIM"/>
</dbReference>
<dbReference type="STRING" id="448386.A0A2V3IXX7"/>
<keyword evidence="4" id="KW-0312">Gluconeogenesis</keyword>
<dbReference type="SUPFAM" id="SSF51351">
    <property type="entry name" value="Triosephosphate isomerase (TIM)"/>
    <property type="match status" value="1"/>
</dbReference>
<dbReference type="GO" id="GO:0005829">
    <property type="term" value="C:cytosol"/>
    <property type="evidence" value="ECO:0007669"/>
    <property type="project" value="TreeGrafter"/>
</dbReference>
<dbReference type="PROSITE" id="PS51440">
    <property type="entry name" value="TIM_2"/>
    <property type="match status" value="1"/>
</dbReference>
<comment type="catalytic activity">
    <reaction evidence="4">
        <text>D-glyceraldehyde 3-phosphate = dihydroxyacetone phosphate</text>
        <dbReference type="Rhea" id="RHEA:18585"/>
        <dbReference type="ChEBI" id="CHEBI:57642"/>
        <dbReference type="ChEBI" id="CHEBI:59776"/>
        <dbReference type="EC" id="5.3.1.1"/>
    </reaction>
</comment>
<dbReference type="EMBL" id="NBIV01000030">
    <property type="protein sequence ID" value="PXF47004.1"/>
    <property type="molecule type" value="Genomic_DNA"/>
</dbReference>
<evidence type="ECO:0000256" key="4">
    <source>
        <dbReference type="RuleBase" id="RU363013"/>
    </source>
</evidence>
<comment type="caution">
    <text evidence="5">The sequence shown here is derived from an EMBL/GenBank/DDBJ whole genome shotgun (WGS) entry which is preliminary data.</text>
</comment>
<dbReference type="InterPro" id="IPR022896">
    <property type="entry name" value="TrioseP_Isoase_bac/euk"/>
</dbReference>
<comment type="similarity">
    <text evidence="1 4">Belongs to the triosephosphate isomerase family.</text>
</comment>
<gene>
    <name evidence="5" type="ORF">BWQ96_03194</name>
</gene>
<dbReference type="InterPro" id="IPR020861">
    <property type="entry name" value="Triosephosphate_isomerase_AS"/>
</dbReference>
<evidence type="ECO:0000313" key="6">
    <source>
        <dbReference type="Proteomes" id="UP000247409"/>
    </source>
</evidence>
<dbReference type="AlphaFoldDB" id="A0A2V3IXX7"/>
<dbReference type="Pfam" id="PF00121">
    <property type="entry name" value="TIM"/>
    <property type="match status" value="1"/>
</dbReference>
<sequence>MAPPAFVTSTASAALTSGLSHLGLGVVSPRRPLYAPNTNAGSQPRFYMASSSPDGRRFFVGGNWKCNLNKSAIADLVAAFNEAPPLDRDGVDVVVAPPSIYVDSTRQILRNDFAVSAQNSWISKGGAFTGELDATMIKDVGAEWVILGHSERRHIPQLKETDETVAKKAKYALENADLSVIFCIGELLEEREAGQTIAVCERQLNALKQAISDWTRVVIAYEPVWAIGTGKVATPEQAEDVHRSLRLWLKQNVSESVSDQTRILYGGSVSPANCVELAKQDNIDGFLVGGASMKPTFMEIVDSYKVTLAGAV</sequence>
<dbReference type="PROSITE" id="PS00171">
    <property type="entry name" value="TIM_1"/>
    <property type="match status" value="1"/>
</dbReference>
<evidence type="ECO:0000256" key="3">
    <source>
        <dbReference type="ARBA" id="ARBA00023235"/>
    </source>
</evidence>
<dbReference type="GO" id="GO:0046166">
    <property type="term" value="P:glyceraldehyde-3-phosphate biosynthetic process"/>
    <property type="evidence" value="ECO:0007669"/>
    <property type="project" value="TreeGrafter"/>
</dbReference>
<dbReference type="FunFam" id="3.20.20.70:FF:000025">
    <property type="entry name" value="Triosephosphate isomerase"/>
    <property type="match status" value="1"/>
</dbReference>